<feature type="compositionally biased region" description="Low complexity" evidence="1">
    <location>
        <begin position="408"/>
        <end position="420"/>
    </location>
</feature>
<proteinExistence type="predicted"/>
<dbReference type="EMBL" id="QVQW01000005">
    <property type="protein sequence ID" value="RKU48368.1"/>
    <property type="molecule type" value="Genomic_DNA"/>
</dbReference>
<organism evidence="3 4">
    <name type="scientific">Coniochaeta pulveracea</name>
    <dbReference type="NCBI Taxonomy" id="177199"/>
    <lineage>
        <taxon>Eukaryota</taxon>
        <taxon>Fungi</taxon>
        <taxon>Dikarya</taxon>
        <taxon>Ascomycota</taxon>
        <taxon>Pezizomycotina</taxon>
        <taxon>Sordariomycetes</taxon>
        <taxon>Sordariomycetidae</taxon>
        <taxon>Coniochaetales</taxon>
        <taxon>Coniochaetaceae</taxon>
        <taxon>Coniochaeta</taxon>
    </lineage>
</organism>
<evidence type="ECO:0000256" key="1">
    <source>
        <dbReference type="SAM" id="MobiDB-lite"/>
    </source>
</evidence>
<gene>
    <name evidence="3" type="ORF">DL546_008990</name>
</gene>
<evidence type="ECO:0000313" key="3">
    <source>
        <dbReference type="EMBL" id="RKU48368.1"/>
    </source>
</evidence>
<accession>A0A420YKG4</accession>
<feature type="compositionally biased region" description="Basic residues" evidence="1">
    <location>
        <begin position="369"/>
        <end position="378"/>
    </location>
</feature>
<dbReference type="Proteomes" id="UP000275385">
    <property type="component" value="Unassembled WGS sequence"/>
</dbReference>
<feature type="compositionally biased region" description="Basic and acidic residues" evidence="1">
    <location>
        <begin position="488"/>
        <end position="503"/>
    </location>
</feature>
<dbReference type="PANTHER" id="PTHR39611">
    <property type="entry name" value="HYDROXYPROLINE-RICH GLYCOPROTEIN DZ-HRGP-RELATED"/>
    <property type="match status" value="1"/>
</dbReference>
<feature type="compositionally biased region" description="Basic and acidic residues" evidence="1">
    <location>
        <begin position="624"/>
        <end position="637"/>
    </location>
</feature>
<dbReference type="OrthoDB" id="5420895at2759"/>
<feature type="compositionally biased region" description="Basic and acidic residues" evidence="1">
    <location>
        <begin position="270"/>
        <end position="301"/>
    </location>
</feature>
<protein>
    <recommendedName>
        <fullName evidence="2">DUF7514 domain-containing protein</fullName>
    </recommendedName>
</protein>
<dbReference type="InterPro" id="IPR055936">
    <property type="entry name" value="DUF7514"/>
</dbReference>
<feature type="domain" description="DUF7514" evidence="2">
    <location>
        <begin position="13"/>
        <end position="172"/>
    </location>
</feature>
<feature type="compositionally biased region" description="Basic residues" evidence="1">
    <location>
        <begin position="614"/>
        <end position="623"/>
    </location>
</feature>
<feature type="compositionally biased region" description="Acidic residues" evidence="1">
    <location>
        <begin position="517"/>
        <end position="527"/>
    </location>
</feature>
<sequence length="669" mass="76047">MAMPADDAKAYYGYLFKDDKSPTKVLEALLRAIGQYILDEIGDKNEKLLTPNKLAAFYHAVGGDYDALFKQVPNKSISYIWQVTGCQHSLQPTEDDYAEPEVPALTLKGFVRWESIEILLAPEDHVPFLQFAVRNWGLTNPDDGKPFPVDLPKEAFPAEPDEAIDKWHRECATKLRRETTPKDENKPSSGIPDGHRVREFYRRHGTREAVAAGMAAGVAGMSAAAAAASAKLRPEADYFAGARPVPVYTHVPPRQPHPPSRQGSGMAPRSPERDRYRDHDRDRDRDGYPQRHHGSSSDEYRSSAGRRRSLGDYPTPSPHEAAEMSASAHFPGPGHLDPKTSKHAQPRRHSQPRHYSSPSDSEEPLSPRTTKRSPHSSTHKSLGDPNFTRPPVEAEAIGGAKRVYTANTPTGGRTPVGVTPINVVPPSPIATPQTANSPLMEGRMRSSSGSRVDQVPRRRVSHTGFDIREKLHNIIPGISSHERHRSGSRGERERDRDSARYSREYIPGSRLSRTWSNEDDDSGDDDTDGGRDRRRRKDYERDYTRDRDREKQERDRTRRQREREDRAARDRERSGHDRDRERTRRRQRASSDDENISPGSVRDRGSSSSTAYYHRPHVPRRVSSHADIDRRHHRDRDLDERYMRRDRDYEREPIVTGVGGRRYPDVLRT</sequence>
<dbReference type="AlphaFoldDB" id="A0A420YKG4"/>
<dbReference type="Pfam" id="PF24355">
    <property type="entry name" value="DUF7514"/>
    <property type="match status" value="1"/>
</dbReference>
<feature type="compositionally biased region" description="Low complexity" evidence="1">
    <location>
        <begin position="356"/>
        <end position="367"/>
    </location>
</feature>
<keyword evidence="4" id="KW-1185">Reference proteome</keyword>
<evidence type="ECO:0000259" key="2">
    <source>
        <dbReference type="Pfam" id="PF24355"/>
    </source>
</evidence>
<name>A0A420YKG4_9PEZI</name>
<feature type="compositionally biased region" description="Basic residues" evidence="1">
    <location>
        <begin position="341"/>
        <end position="352"/>
    </location>
</feature>
<feature type="region of interest" description="Disordered" evidence="1">
    <location>
        <begin position="249"/>
        <end position="637"/>
    </location>
</feature>
<feature type="region of interest" description="Disordered" evidence="1">
    <location>
        <begin position="175"/>
        <end position="196"/>
    </location>
</feature>
<dbReference type="PANTHER" id="PTHR39611:SF2">
    <property type="entry name" value="HYDROXYPROLINE-RICH GLYCOPROTEIN DZ-HRGP"/>
    <property type="match status" value="1"/>
</dbReference>
<reference evidence="3 4" key="1">
    <citation type="submission" date="2018-08" db="EMBL/GenBank/DDBJ databases">
        <title>Draft genome of the lignicolous fungus Coniochaeta pulveracea.</title>
        <authorList>
            <person name="Borstlap C.J."/>
            <person name="De Witt R.N."/>
            <person name="Botha A."/>
            <person name="Volschenk H."/>
        </authorList>
    </citation>
    <scope>NUCLEOTIDE SEQUENCE [LARGE SCALE GENOMIC DNA]</scope>
    <source>
        <strain evidence="3 4">CAB683</strain>
    </source>
</reference>
<comment type="caution">
    <text evidence="3">The sequence shown here is derived from an EMBL/GenBank/DDBJ whole genome shotgun (WGS) entry which is preliminary data.</text>
</comment>
<feature type="compositionally biased region" description="Basic and acidic residues" evidence="1">
    <location>
        <begin position="537"/>
        <end position="582"/>
    </location>
</feature>
<evidence type="ECO:0000313" key="4">
    <source>
        <dbReference type="Proteomes" id="UP000275385"/>
    </source>
</evidence>
<feature type="compositionally biased region" description="Basic and acidic residues" evidence="1">
    <location>
        <begin position="175"/>
        <end position="186"/>
    </location>
</feature>